<organism evidence="6 7">
    <name type="scientific">Petrolisthes manimaculis</name>
    <dbReference type="NCBI Taxonomy" id="1843537"/>
    <lineage>
        <taxon>Eukaryota</taxon>
        <taxon>Metazoa</taxon>
        <taxon>Ecdysozoa</taxon>
        <taxon>Arthropoda</taxon>
        <taxon>Crustacea</taxon>
        <taxon>Multicrustacea</taxon>
        <taxon>Malacostraca</taxon>
        <taxon>Eumalacostraca</taxon>
        <taxon>Eucarida</taxon>
        <taxon>Decapoda</taxon>
        <taxon>Pleocyemata</taxon>
        <taxon>Anomura</taxon>
        <taxon>Galatheoidea</taxon>
        <taxon>Porcellanidae</taxon>
        <taxon>Petrolisthes</taxon>
    </lineage>
</organism>
<sequence length="392" mass="44960">MIPHFSDIVHPMSELIRQHPKTAELPWEEQQITSFQQVKKALQNACTLSHPLPQCSEYQLVTDSSQVATGAALHQMVNGSPVPVAFFSKKLSAVLHFRHMIEGRRVTLFTDHKPLTITFNSSQPAKTDRQQRYWTLITEYITAVDYISGGENVVADCLSRAVNAVRIEAYDLHSIAERQQRDEETATYKNRLKKYPLDKETTILCDSTTAHPRPFLPVSCRRAIFDQFHSLTHPGIKATLRILKSRYFWPDMDRQIRSWVKTCTSCSDHSLQRPFIPADLSHCTHVWLRRDRVRRSLEAPYVGPLRVLRRTDKYFTLELPSGAHETVSIDRLKPAYIPQGTSELVASPSSTSDETCDLPNMPPRDITHTPMPTKTRSGRTVRMKTDPEYIYY</sequence>
<gene>
    <name evidence="6" type="ORF">Pmani_005936</name>
</gene>
<reference evidence="6" key="1">
    <citation type="submission" date="2023-11" db="EMBL/GenBank/DDBJ databases">
        <title>Genome assemblies of two species of porcelain crab, Petrolisthes cinctipes and Petrolisthes manimaculis (Anomura: Porcellanidae).</title>
        <authorList>
            <person name="Angst P."/>
        </authorList>
    </citation>
    <scope>NUCLEOTIDE SEQUENCE</scope>
    <source>
        <strain evidence="6">PB745_02</strain>
        <tissue evidence="6">Gill</tissue>
    </source>
</reference>
<dbReference type="PANTHER" id="PTHR37984:SF5">
    <property type="entry name" value="PROTEIN NYNRIN-LIKE"/>
    <property type="match status" value="1"/>
</dbReference>
<dbReference type="InterPro" id="IPR041588">
    <property type="entry name" value="Integrase_H2C2"/>
</dbReference>
<protein>
    <recommendedName>
        <fullName evidence="1">RNA-directed DNA polymerase</fullName>
        <ecNumber evidence="1">2.7.7.49</ecNumber>
    </recommendedName>
</protein>
<dbReference type="EC" id="2.7.7.49" evidence="1"/>
<dbReference type="InterPro" id="IPR050951">
    <property type="entry name" value="Retrovirus_Pol_polyprotein"/>
</dbReference>
<evidence type="ECO:0000313" key="6">
    <source>
        <dbReference type="EMBL" id="KAK4323351.1"/>
    </source>
</evidence>
<accession>A0AAE1QBP2</accession>
<dbReference type="Pfam" id="PF17921">
    <property type="entry name" value="Integrase_H2C2"/>
    <property type="match status" value="1"/>
</dbReference>
<dbReference type="EMBL" id="JAWZYT010000448">
    <property type="protein sequence ID" value="KAK4323351.1"/>
    <property type="molecule type" value="Genomic_DNA"/>
</dbReference>
<dbReference type="CDD" id="cd09274">
    <property type="entry name" value="RNase_HI_RT_Ty3"/>
    <property type="match status" value="1"/>
</dbReference>
<dbReference type="AlphaFoldDB" id="A0AAE1QBP2"/>
<name>A0AAE1QBP2_9EUCA</name>
<evidence type="ECO:0000259" key="5">
    <source>
        <dbReference type="Pfam" id="PF17921"/>
    </source>
</evidence>
<dbReference type="Pfam" id="PF17919">
    <property type="entry name" value="RT_RNaseH_2"/>
    <property type="match status" value="1"/>
</dbReference>
<dbReference type="PANTHER" id="PTHR37984">
    <property type="entry name" value="PROTEIN CBG26694"/>
    <property type="match status" value="1"/>
</dbReference>
<evidence type="ECO:0000259" key="4">
    <source>
        <dbReference type="Pfam" id="PF17919"/>
    </source>
</evidence>
<dbReference type="Gene3D" id="1.10.340.70">
    <property type="match status" value="1"/>
</dbReference>
<dbReference type="SUPFAM" id="SSF56672">
    <property type="entry name" value="DNA/RNA polymerases"/>
    <property type="match status" value="1"/>
</dbReference>
<feature type="region of interest" description="Disordered" evidence="3">
    <location>
        <begin position="343"/>
        <end position="379"/>
    </location>
</feature>
<evidence type="ECO:0000256" key="3">
    <source>
        <dbReference type="SAM" id="MobiDB-lite"/>
    </source>
</evidence>
<dbReference type="InterPro" id="IPR043502">
    <property type="entry name" value="DNA/RNA_pol_sf"/>
</dbReference>
<dbReference type="InterPro" id="IPR041577">
    <property type="entry name" value="RT_RNaseH_2"/>
</dbReference>
<feature type="domain" description="Integrase zinc-binding" evidence="5">
    <location>
        <begin position="217"/>
        <end position="267"/>
    </location>
</feature>
<dbReference type="Gene3D" id="3.30.70.270">
    <property type="match status" value="1"/>
</dbReference>
<keyword evidence="2" id="KW-0511">Multifunctional enzyme</keyword>
<keyword evidence="7" id="KW-1185">Reference proteome</keyword>
<feature type="domain" description="Reverse transcriptase/retrotransposon-derived protein RNase H-like" evidence="4">
    <location>
        <begin position="27"/>
        <end position="96"/>
    </location>
</feature>
<evidence type="ECO:0000313" key="7">
    <source>
        <dbReference type="Proteomes" id="UP001292094"/>
    </source>
</evidence>
<dbReference type="InterPro" id="IPR043128">
    <property type="entry name" value="Rev_trsase/Diguanyl_cyclase"/>
</dbReference>
<dbReference type="Proteomes" id="UP001292094">
    <property type="component" value="Unassembled WGS sequence"/>
</dbReference>
<evidence type="ECO:0000256" key="2">
    <source>
        <dbReference type="ARBA" id="ARBA00023268"/>
    </source>
</evidence>
<dbReference type="GO" id="GO:0003964">
    <property type="term" value="F:RNA-directed DNA polymerase activity"/>
    <property type="evidence" value="ECO:0007669"/>
    <property type="project" value="UniProtKB-EC"/>
</dbReference>
<proteinExistence type="predicted"/>
<feature type="compositionally biased region" description="Polar residues" evidence="3">
    <location>
        <begin position="343"/>
        <end position="353"/>
    </location>
</feature>
<evidence type="ECO:0000256" key="1">
    <source>
        <dbReference type="ARBA" id="ARBA00012493"/>
    </source>
</evidence>
<comment type="caution">
    <text evidence="6">The sequence shown here is derived from an EMBL/GenBank/DDBJ whole genome shotgun (WGS) entry which is preliminary data.</text>
</comment>